<accession>A3TZT8</accession>
<dbReference type="Pfam" id="PF00480">
    <property type="entry name" value="ROK"/>
    <property type="match status" value="1"/>
</dbReference>
<dbReference type="OrthoDB" id="9810372at2"/>
<evidence type="ECO:0000313" key="2">
    <source>
        <dbReference type="EMBL" id="EAQ02569.1"/>
    </source>
</evidence>
<dbReference type="SUPFAM" id="SSF53067">
    <property type="entry name" value="Actin-like ATPase domain"/>
    <property type="match status" value="1"/>
</dbReference>
<evidence type="ECO:0000313" key="3">
    <source>
        <dbReference type="Proteomes" id="UP000004318"/>
    </source>
</evidence>
<dbReference type="InterPro" id="IPR036390">
    <property type="entry name" value="WH_DNA-bd_sf"/>
</dbReference>
<keyword evidence="3" id="KW-1185">Reference proteome</keyword>
<proteinExistence type="inferred from homology"/>
<dbReference type="PANTHER" id="PTHR18964">
    <property type="entry name" value="ROK (REPRESSOR, ORF, KINASE) FAMILY"/>
    <property type="match status" value="1"/>
</dbReference>
<dbReference type="PANTHER" id="PTHR18964:SF149">
    <property type="entry name" value="BIFUNCTIONAL UDP-N-ACETYLGLUCOSAMINE 2-EPIMERASE_N-ACETYLMANNOSAMINE KINASE"/>
    <property type="match status" value="1"/>
</dbReference>
<dbReference type="RefSeq" id="WP_009803577.1">
    <property type="nucleotide sequence ID" value="NZ_AAMO01000007.1"/>
</dbReference>
<dbReference type="HOGENOM" id="CLU_036604_13_0_5"/>
<dbReference type="Gene3D" id="1.10.10.10">
    <property type="entry name" value="Winged helix-like DNA-binding domain superfamily/Winged helix DNA-binding domain"/>
    <property type="match status" value="1"/>
</dbReference>
<sequence>MSLGTAEILKTLRDKGPLSRADLVRATGLSSAGVTKLTAQMIVDGVLRQSRAVEEKSIGRPPVTLDVQRQSRFVLGIHLGAGRMSVALSDVGLALRCPRHLSYDLSEDLETLVDRVSRLAEEVIDASGVYRLDILGVGLGVPGSVDPNRRVNVRSILTGWQDVAFADVFERKLGLPVIVEHNATAMAVAEALHGAGRDAESILYLLLGKGIGAGFAQTGAGARCGAVEIGHIVVEPGGRPCLCGGQGCLERFFSEEPLRKMSGEKGDDHSQMIDAAMQSPDWSATYAYLLQALSTTVTLMAPERIVLGGFLNAAPDRFVASLKRDLAPRVMPQQRERLRIERSSLSEPVGVQGAATIALEEFFYNGASTARSGRLQAMKRA</sequence>
<dbReference type="InterPro" id="IPR043129">
    <property type="entry name" value="ATPase_NBD"/>
</dbReference>
<dbReference type="STRING" id="252305.OB2597_17672"/>
<comment type="caution">
    <text evidence="2">The sequence shown here is derived from an EMBL/GenBank/DDBJ whole genome shotgun (WGS) entry which is preliminary data.</text>
</comment>
<dbReference type="Proteomes" id="UP000004318">
    <property type="component" value="Unassembled WGS sequence"/>
</dbReference>
<gene>
    <name evidence="2" type="ORF">OB2597_17672</name>
</gene>
<dbReference type="Gene3D" id="3.30.420.40">
    <property type="match status" value="2"/>
</dbReference>
<comment type="similarity">
    <text evidence="1">Belongs to the ROK (NagC/XylR) family.</text>
</comment>
<reference evidence="2 3" key="1">
    <citation type="journal article" date="2010" name="J. Bacteriol.">
        <title>Genome sequences of Oceanicola granulosus HTCC2516(T) and Oceanicola batsensis HTCC2597(TDelta).</title>
        <authorList>
            <person name="Thrash J.C."/>
            <person name="Cho J.C."/>
            <person name="Vergin K.L."/>
            <person name="Giovannoni S.J."/>
        </authorList>
    </citation>
    <scope>NUCLEOTIDE SEQUENCE [LARGE SCALE GENOMIC DNA]</scope>
    <source>
        <strain evidence="3">ATCC BAA-863 / DSM 15984 / KCTC 12145 / HTCC2597</strain>
    </source>
</reference>
<organism evidence="2 3">
    <name type="scientific">Pseudooceanicola batsensis (strain ATCC BAA-863 / DSM 15984 / KCTC 12145 / HTCC2597)</name>
    <name type="common">Oceanicola batsensis</name>
    <dbReference type="NCBI Taxonomy" id="252305"/>
    <lineage>
        <taxon>Bacteria</taxon>
        <taxon>Pseudomonadati</taxon>
        <taxon>Pseudomonadota</taxon>
        <taxon>Alphaproteobacteria</taxon>
        <taxon>Rhodobacterales</taxon>
        <taxon>Paracoccaceae</taxon>
        <taxon>Pseudooceanicola</taxon>
    </lineage>
</organism>
<evidence type="ECO:0000256" key="1">
    <source>
        <dbReference type="ARBA" id="ARBA00006479"/>
    </source>
</evidence>
<dbReference type="AlphaFoldDB" id="A3TZT8"/>
<dbReference type="EMBL" id="AAMO01000007">
    <property type="protein sequence ID" value="EAQ02569.1"/>
    <property type="molecule type" value="Genomic_DNA"/>
</dbReference>
<dbReference type="SUPFAM" id="SSF46785">
    <property type="entry name" value="Winged helix' DNA-binding domain"/>
    <property type="match status" value="1"/>
</dbReference>
<protein>
    <submittedName>
        <fullName evidence="2">ROK family protein</fullName>
    </submittedName>
</protein>
<dbReference type="InterPro" id="IPR000600">
    <property type="entry name" value="ROK"/>
</dbReference>
<name>A3TZT8_PSEBH</name>
<dbReference type="InterPro" id="IPR036388">
    <property type="entry name" value="WH-like_DNA-bd_sf"/>
</dbReference>